<reference evidence="3" key="1">
    <citation type="journal article" date="2019" name="Int. J. Syst. Evol. Microbiol.">
        <title>The Global Catalogue of Microorganisms (GCM) 10K type strain sequencing project: providing services to taxonomists for standard genome sequencing and annotation.</title>
        <authorList>
            <consortium name="The Broad Institute Genomics Platform"/>
            <consortium name="The Broad Institute Genome Sequencing Center for Infectious Disease"/>
            <person name="Wu L."/>
            <person name="Ma J."/>
        </authorList>
    </citation>
    <scope>NUCLEOTIDE SEQUENCE [LARGE SCALE GENOMIC DNA]</scope>
    <source>
        <strain evidence="3">JCM 4816</strain>
    </source>
</reference>
<dbReference type="RefSeq" id="WP_380581390.1">
    <property type="nucleotide sequence ID" value="NZ_JBHSQJ010000029.1"/>
</dbReference>
<evidence type="ECO:0008006" key="4">
    <source>
        <dbReference type="Google" id="ProtNLM"/>
    </source>
</evidence>
<comment type="caution">
    <text evidence="2">The sequence shown here is derived from an EMBL/GenBank/DDBJ whole genome shotgun (WGS) entry which is preliminary data.</text>
</comment>
<proteinExistence type="predicted"/>
<evidence type="ECO:0000313" key="3">
    <source>
        <dbReference type="Proteomes" id="UP001596174"/>
    </source>
</evidence>
<feature type="chain" id="PRO_5047068496" description="Lipoprotein" evidence="1">
    <location>
        <begin position="23"/>
        <end position="190"/>
    </location>
</feature>
<evidence type="ECO:0000313" key="2">
    <source>
        <dbReference type="EMBL" id="MFC5907205.1"/>
    </source>
</evidence>
<keyword evidence="1" id="KW-0732">Signal</keyword>
<accession>A0ABW1FXK4</accession>
<protein>
    <recommendedName>
        <fullName evidence="4">Lipoprotein</fullName>
    </recommendedName>
</protein>
<sequence>MSRRTASLAVPAALVVLTLATACGGKHDAPNAAAAAASASTSAEAAHEAAFARAWTAAVARRKGELDSDFTAVVQTAIKPYGLTDQQLQAGAFPTGSTSACSFAYSLQLPVDRFTGMAQQVERALERHGWQAAGKATSVDSLTTLAPLTWRHWKGQITEFRYPHDEPMPAGYAHGALLVKIQATSQDKGC</sequence>
<name>A0ABW1FXK4_9ACTN</name>
<organism evidence="2 3">
    <name type="scientific">Streptacidiphilus monticola</name>
    <dbReference type="NCBI Taxonomy" id="2161674"/>
    <lineage>
        <taxon>Bacteria</taxon>
        <taxon>Bacillati</taxon>
        <taxon>Actinomycetota</taxon>
        <taxon>Actinomycetes</taxon>
        <taxon>Kitasatosporales</taxon>
        <taxon>Streptomycetaceae</taxon>
        <taxon>Streptacidiphilus</taxon>
    </lineage>
</organism>
<evidence type="ECO:0000256" key="1">
    <source>
        <dbReference type="SAM" id="SignalP"/>
    </source>
</evidence>
<dbReference type="Proteomes" id="UP001596174">
    <property type="component" value="Unassembled WGS sequence"/>
</dbReference>
<gene>
    <name evidence="2" type="ORF">ACFP3V_08235</name>
</gene>
<dbReference type="PROSITE" id="PS51257">
    <property type="entry name" value="PROKAR_LIPOPROTEIN"/>
    <property type="match status" value="1"/>
</dbReference>
<keyword evidence="3" id="KW-1185">Reference proteome</keyword>
<feature type="signal peptide" evidence="1">
    <location>
        <begin position="1"/>
        <end position="22"/>
    </location>
</feature>
<dbReference type="EMBL" id="JBHSQJ010000029">
    <property type="protein sequence ID" value="MFC5907205.1"/>
    <property type="molecule type" value="Genomic_DNA"/>
</dbReference>